<feature type="domain" description="AMP-dependent synthetase/ligase" evidence="6">
    <location>
        <begin position="1"/>
        <end position="163"/>
    </location>
</feature>
<evidence type="ECO:0000256" key="3">
    <source>
        <dbReference type="ARBA" id="ARBA00022598"/>
    </source>
</evidence>
<dbReference type="Pfam" id="PF13193">
    <property type="entry name" value="AMP-binding_C"/>
    <property type="match status" value="1"/>
</dbReference>
<organism evidence="8 9">
    <name type="scientific">Momordica charantia</name>
    <name type="common">Bitter gourd</name>
    <name type="synonym">Balsam pear</name>
    <dbReference type="NCBI Taxonomy" id="3673"/>
    <lineage>
        <taxon>Eukaryota</taxon>
        <taxon>Viridiplantae</taxon>
        <taxon>Streptophyta</taxon>
        <taxon>Embryophyta</taxon>
        <taxon>Tracheophyta</taxon>
        <taxon>Spermatophyta</taxon>
        <taxon>Magnoliopsida</taxon>
        <taxon>eudicotyledons</taxon>
        <taxon>Gunneridae</taxon>
        <taxon>Pentapetalae</taxon>
        <taxon>rosids</taxon>
        <taxon>fabids</taxon>
        <taxon>Cucurbitales</taxon>
        <taxon>Cucurbitaceae</taxon>
        <taxon>Momordiceae</taxon>
        <taxon>Momordica</taxon>
    </lineage>
</organism>
<dbReference type="RefSeq" id="XP_022135247.1">
    <property type="nucleotide sequence ID" value="XM_022279555.1"/>
</dbReference>
<protein>
    <recommendedName>
        <fullName evidence="2">4-coumarate--CoA ligase</fullName>
        <ecNumber evidence="2">6.2.1.12</ecNumber>
    </recommendedName>
</protein>
<reference evidence="9" key="1">
    <citation type="submission" date="2025-08" db="UniProtKB">
        <authorList>
            <consortium name="RefSeq"/>
        </authorList>
    </citation>
    <scope>IDENTIFICATION</scope>
    <source>
        <strain evidence="9">OHB3-1</strain>
    </source>
</reference>
<feature type="non-terminal residue" evidence="9">
    <location>
        <position position="1"/>
    </location>
</feature>
<evidence type="ECO:0000313" key="8">
    <source>
        <dbReference type="Proteomes" id="UP000504603"/>
    </source>
</evidence>
<sequence length="305" mass="33364">HIYSLNCIMMCSLRVGAAILIVHKFDINSLVKFVPKYKVTVAPLVPPIVLAIAESPAVESSDMSSIRMVLSGAAPLGKELEDAVKAKLPQAILGQGYGMTEGLVFTMSLAFAKERFEVKSGACGTLMRNSEMKIINPQTGASLPRNQPGEICIRSTQFMKGYLHDEEATKGIIDKNGWLHSGDIGFVDDDDEVFIVDRLKELIKYKGFQVAPAELEALLISHGHIADAAVVPMKDEVAGEVPAAFIVRSDSSNIAEDEIKQYISKQVVFYKRINRVFFVDSIPKSSSGKILRRQLRALLAASIPN</sequence>
<dbReference type="GO" id="GO:0016207">
    <property type="term" value="F:4-coumarate-CoA ligase activity"/>
    <property type="evidence" value="ECO:0007669"/>
    <property type="project" value="UniProtKB-EC"/>
</dbReference>
<dbReference type="OrthoDB" id="10253869at2759"/>
<keyword evidence="5" id="KW-0732">Signal</keyword>
<dbReference type="GeneID" id="111007257"/>
<evidence type="ECO:0000256" key="5">
    <source>
        <dbReference type="SAM" id="SignalP"/>
    </source>
</evidence>
<gene>
    <name evidence="9" type="primary">LOC111007257</name>
</gene>
<evidence type="ECO:0000256" key="1">
    <source>
        <dbReference type="ARBA" id="ARBA00006432"/>
    </source>
</evidence>
<name>A0A6J1C257_MOMCH</name>
<keyword evidence="3" id="KW-0436">Ligase</keyword>
<feature type="domain" description="AMP-binding enzyme C-terminal" evidence="7">
    <location>
        <begin position="214"/>
        <end position="289"/>
    </location>
</feature>
<dbReference type="FunFam" id="3.30.300.30:FF:000007">
    <property type="entry name" value="4-coumarate--CoA ligase 2"/>
    <property type="match status" value="1"/>
</dbReference>
<dbReference type="Proteomes" id="UP000504603">
    <property type="component" value="Unplaced"/>
</dbReference>
<accession>A0A6J1C257</accession>
<dbReference type="AlphaFoldDB" id="A0A6J1C257"/>
<comment type="catalytic activity">
    <reaction evidence="4">
        <text>(E)-4-coumarate + ATP + CoA = (E)-4-coumaroyl-CoA + AMP + diphosphate</text>
        <dbReference type="Rhea" id="RHEA:19641"/>
        <dbReference type="ChEBI" id="CHEBI:12876"/>
        <dbReference type="ChEBI" id="CHEBI:30616"/>
        <dbReference type="ChEBI" id="CHEBI:33019"/>
        <dbReference type="ChEBI" id="CHEBI:57287"/>
        <dbReference type="ChEBI" id="CHEBI:85008"/>
        <dbReference type="ChEBI" id="CHEBI:456215"/>
        <dbReference type="EC" id="6.2.1.12"/>
    </reaction>
    <physiologicalReaction direction="left-to-right" evidence="4">
        <dbReference type="Rhea" id="RHEA:19642"/>
    </physiologicalReaction>
</comment>
<evidence type="ECO:0000313" key="9">
    <source>
        <dbReference type="RefSeq" id="XP_022135247.1"/>
    </source>
</evidence>
<dbReference type="KEGG" id="mcha:111007257"/>
<dbReference type="PANTHER" id="PTHR24096">
    <property type="entry name" value="LONG-CHAIN-FATTY-ACID--COA LIGASE"/>
    <property type="match status" value="1"/>
</dbReference>
<dbReference type="Pfam" id="PF00501">
    <property type="entry name" value="AMP-binding"/>
    <property type="match status" value="1"/>
</dbReference>
<dbReference type="EC" id="6.2.1.12" evidence="2"/>
<dbReference type="PANTHER" id="PTHR24096:SF149">
    <property type="entry name" value="AMP-BINDING DOMAIN-CONTAINING PROTEIN-RELATED"/>
    <property type="match status" value="1"/>
</dbReference>
<keyword evidence="8" id="KW-1185">Reference proteome</keyword>
<dbReference type="InterPro" id="IPR045851">
    <property type="entry name" value="AMP-bd_C_sf"/>
</dbReference>
<evidence type="ECO:0000259" key="7">
    <source>
        <dbReference type="Pfam" id="PF13193"/>
    </source>
</evidence>
<dbReference type="Gene3D" id="3.40.50.12780">
    <property type="entry name" value="N-terminal domain of ligase-like"/>
    <property type="match status" value="1"/>
</dbReference>
<dbReference type="SUPFAM" id="SSF56801">
    <property type="entry name" value="Acetyl-CoA synthetase-like"/>
    <property type="match status" value="1"/>
</dbReference>
<dbReference type="InterPro" id="IPR025110">
    <property type="entry name" value="AMP-bd_C"/>
</dbReference>
<evidence type="ECO:0000259" key="6">
    <source>
        <dbReference type="Pfam" id="PF00501"/>
    </source>
</evidence>
<comment type="similarity">
    <text evidence="1">Belongs to the ATP-dependent AMP-binding enzyme family.</text>
</comment>
<evidence type="ECO:0000256" key="4">
    <source>
        <dbReference type="ARBA" id="ARBA00034252"/>
    </source>
</evidence>
<evidence type="ECO:0000256" key="2">
    <source>
        <dbReference type="ARBA" id="ARBA00012959"/>
    </source>
</evidence>
<dbReference type="InterPro" id="IPR000873">
    <property type="entry name" value="AMP-dep_synth/lig_dom"/>
</dbReference>
<feature type="signal peptide" evidence="5">
    <location>
        <begin position="1"/>
        <end position="18"/>
    </location>
</feature>
<dbReference type="Gene3D" id="3.30.300.30">
    <property type="match status" value="1"/>
</dbReference>
<dbReference type="InterPro" id="IPR042099">
    <property type="entry name" value="ANL_N_sf"/>
</dbReference>
<proteinExistence type="inferred from homology"/>
<feature type="chain" id="PRO_5026879483" description="4-coumarate--CoA ligase" evidence="5">
    <location>
        <begin position="19"/>
        <end position="305"/>
    </location>
</feature>